<dbReference type="Pfam" id="PF00266">
    <property type="entry name" value="Aminotran_5"/>
    <property type="match status" value="1"/>
</dbReference>
<reference evidence="3 4" key="1">
    <citation type="journal article" date="2014" name="Genome Announc.">
        <title>Genome Sequence and Methylome of Soil Bacterium Gemmatirosa kalamazoonensis KBS708T, a Member of the Rarely Cultivated Gemmatimonadetes Phylum.</title>
        <authorList>
            <person name="Debruyn J.M."/>
            <person name="Radosevich M."/>
            <person name="Wommack K.E."/>
            <person name="Polson S.W."/>
            <person name="Hauser L.J."/>
            <person name="Fawaz M.N."/>
            <person name="Korlach J."/>
            <person name="Tsai Y.C."/>
        </authorList>
    </citation>
    <scope>NUCLEOTIDE SEQUENCE [LARGE SCALE GENOMIC DNA]</scope>
    <source>
        <strain evidence="3 4">KBS708</strain>
    </source>
</reference>
<dbReference type="InterPro" id="IPR015424">
    <property type="entry name" value="PyrdxlP-dep_Trfase"/>
</dbReference>
<dbReference type="InterPro" id="IPR015421">
    <property type="entry name" value="PyrdxlP-dep_Trfase_major"/>
</dbReference>
<dbReference type="Gene3D" id="3.40.640.10">
    <property type="entry name" value="Type I PLP-dependent aspartate aminotransferase-like (Major domain)"/>
    <property type="match status" value="1"/>
</dbReference>
<name>W0RFB7_9BACT</name>
<dbReference type="SUPFAM" id="SSF53383">
    <property type="entry name" value="PLP-dependent transferases"/>
    <property type="match status" value="1"/>
</dbReference>
<dbReference type="STRING" id="861299.J421_0541"/>
<dbReference type="GO" id="GO:0008483">
    <property type="term" value="F:transaminase activity"/>
    <property type="evidence" value="ECO:0007669"/>
    <property type="project" value="UniProtKB-KW"/>
</dbReference>
<evidence type="ECO:0000313" key="4">
    <source>
        <dbReference type="Proteomes" id="UP000019151"/>
    </source>
</evidence>
<dbReference type="KEGG" id="gba:J421_0541"/>
<feature type="domain" description="Aminotransferase class V" evidence="2">
    <location>
        <begin position="35"/>
        <end position="317"/>
    </location>
</feature>
<dbReference type="Gene3D" id="3.90.1150.10">
    <property type="entry name" value="Aspartate Aminotransferase, domain 1"/>
    <property type="match status" value="1"/>
</dbReference>
<gene>
    <name evidence="3" type="ORF">J421_0541</name>
</gene>
<evidence type="ECO:0000313" key="3">
    <source>
        <dbReference type="EMBL" id="AHG88078.1"/>
    </source>
</evidence>
<sequence length="357" mass="38823">MNNCSQAPQTLATRAAAERYLDSWAGRGMDWDAWMEEVRLAKAAFARLVGASPDEIAICSSVSEAANLIASALDFGDDRRELVVSEAEFPTVGHVWLAQRGRGAEVRWVPVQGGAVALDDYATAVTERTRLVSACHGYYQNGVVQDVARIANVAHERGALLFVDAYQTAGAVPIDVRALDVDFLAAGNLKYLMGVPGVAFLYVRRELIERLEPTMTGWFGRADPFAFRVSELDWSPTASRFDLGTPPIPSAYVARAGMELVIAVGVERIRAWHETLARRLLDGGRARGLTVHGPDDVRHKTASTAFVVRDAHAVEVAMRARGVLPSARGPVIRLAPHYYSTLDDVDAALDVLVDVID</sequence>
<keyword evidence="1" id="KW-0663">Pyridoxal phosphate</keyword>
<dbReference type="Proteomes" id="UP000019151">
    <property type="component" value="Chromosome"/>
</dbReference>
<keyword evidence="4" id="KW-1185">Reference proteome</keyword>
<accession>W0RFB7</accession>
<evidence type="ECO:0000256" key="1">
    <source>
        <dbReference type="ARBA" id="ARBA00022898"/>
    </source>
</evidence>
<proteinExistence type="predicted"/>
<evidence type="ECO:0000259" key="2">
    <source>
        <dbReference type="Pfam" id="PF00266"/>
    </source>
</evidence>
<dbReference type="eggNOG" id="COG0520">
    <property type="taxonomic scope" value="Bacteria"/>
</dbReference>
<dbReference type="PANTHER" id="PTHR43586:SF15">
    <property type="entry name" value="BLR3095 PROTEIN"/>
    <property type="match status" value="1"/>
</dbReference>
<keyword evidence="3" id="KW-0032">Aminotransferase</keyword>
<dbReference type="InterPro" id="IPR000192">
    <property type="entry name" value="Aminotrans_V_dom"/>
</dbReference>
<dbReference type="AlphaFoldDB" id="W0RFB7"/>
<dbReference type="PANTHER" id="PTHR43586">
    <property type="entry name" value="CYSTEINE DESULFURASE"/>
    <property type="match status" value="1"/>
</dbReference>
<dbReference type="HOGENOM" id="CLU_003433_2_1_0"/>
<protein>
    <submittedName>
        <fullName evidence="3">Aminotransferase class V</fullName>
    </submittedName>
</protein>
<dbReference type="PATRIC" id="fig|861299.3.peg.553"/>
<dbReference type="EMBL" id="CP007128">
    <property type="protein sequence ID" value="AHG88078.1"/>
    <property type="molecule type" value="Genomic_DNA"/>
</dbReference>
<dbReference type="FunCoup" id="W0RFB7">
    <property type="interactions" value="54"/>
</dbReference>
<dbReference type="InterPro" id="IPR015422">
    <property type="entry name" value="PyrdxlP-dep_Trfase_small"/>
</dbReference>
<keyword evidence="3" id="KW-0808">Transferase</keyword>
<organism evidence="3 4">
    <name type="scientific">Gemmatirosa kalamazoonensis</name>
    <dbReference type="NCBI Taxonomy" id="861299"/>
    <lineage>
        <taxon>Bacteria</taxon>
        <taxon>Pseudomonadati</taxon>
        <taxon>Gemmatimonadota</taxon>
        <taxon>Gemmatimonadia</taxon>
        <taxon>Gemmatimonadales</taxon>
        <taxon>Gemmatimonadaceae</taxon>
        <taxon>Gemmatirosa</taxon>
    </lineage>
</organism>
<dbReference type="InParanoid" id="W0RFB7"/>